<protein>
    <submittedName>
        <fullName evidence="13">Molybdenum ABC transporter ATP-binding protein</fullName>
    </submittedName>
</protein>
<accession>A0A7Y0AW66</accession>
<evidence type="ECO:0000313" key="13">
    <source>
        <dbReference type="EMBL" id="NML74589.1"/>
    </source>
</evidence>
<dbReference type="GO" id="GO:0015098">
    <property type="term" value="F:molybdate ion transmembrane transporter activity"/>
    <property type="evidence" value="ECO:0007669"/>
    <property type="project" value="InterPro"/>
</dbReference>
<evidence type="ECO:0000256" key="7">
    <source>
        <dbReference type="ARBA" id="ARBA00022840"/>
    </source>
</evidence>
<dbReference type="Proteomes" id="UP000541470">
    <property type="component" value="Unassembled WGS sequence"/>
</dbReference>
<dbReference type="Gene3D" id="3.40.50.300">
    <property type="entry name" value="P-loop containing nucleotide triphosphate hydrolases"/>
    <property type="match status" value="1"/>
</dbReference>
<keyword evidence="8" id="KW-1278">Translocase</keyword>
<keyword evidence="7 13" id="KW-0067">ATP-binding</keyword>
<dbReference type="PROSITE" id="PS51866">
    <property type="entry name" value="MOP"/>
    <property type="match status" value="1"/>
</dbReference>
<feature type="domain" description="Mop" evidence="12">
    <location>
        <begin position="290"/>
        <end position="355"/>
    </location>
</feature>
<evidence type="ECO:0000256" key="3">
    <source>
        <dbReference type="ARBA" id="ARBA00022475"/>
    </source>
</evidence>
<evidence type="ECO:0000259" key="11">
    <source>
        <dbReference type="PROSITE" id="PS50893"/>
    </source>
</evidence>
<organism evidence="13 14">
    <name type="scientific">Rhizobium terricola</name>
    <dbReference type="NCBI Taxonomy" id="2728849"/>
    <lineage>
        <taxon>Bacteria</taxon>
        <taxon>Pseudomonadati</taxon>
        <taxon>Pseudomonadota</taxon>
        <taxon>Alphaproteobacteria</taxon>
        <taxon>Hyphomicrobiales</taxon>
        <taxon>Rhizobiaceae</taxon>
        <taxon>Rhizobium/Agrobacterium group</taxon>
        <taxon>Rhizobium</taxon>
    </lineage>
</organism>
<keyword evidence="2" id="KW-0813">Transport</keyword>
<name>A0A7Y0AW66_9HYPH</name>
<keyword evidence="4 10" id="KW-0500">Molybdenum</keyword>
<dbReference type="InterPro" id="IPR011868">
    <property type="entry name" value="ModC_ABC_ATP-bd"/>
</dbReference>
<evidence type="ECO:0000256" key="2">
    <source>
        <dbReference type="ARBA" id="ARBA00022448"/>
    </source>
</evidence>
<keyword evidence="6" id="KW-0547">Nucleotide-binding</keyword>
<evidence type="ECO:0000256" key="10">
    <source>
        <dbReference type="PROSITE-ProRule" id="PRU01213"/>
    </source>
</evidence>
<evidence type="ECO:0000259" key="12">
    <source>
        <dbReference type="PROSITE" id="PS51866"/>
    </source>
</evidence>
<dbReference type="SUPFAM" id="SSF50331">
    <property type="entry name" value="MOP-like"/>
    <property type="match status" value="1"/>
</dbReference>
<keyword evidence="9" id="KW-0472">Membrane</keyword>
<dbReference type="SMART" id="SM00382">
    <property type="entry name" value="AAA"/>
    <property type="match status" value="1"/>
</dbReference>
<dbReference type="Gene3D" id="2.40.50.100">
    <property type="match status" value="1"/>
</dbReference>
<gene>
    <name evidence="13" type="primary">modC</name>
    <name evidence="13" type="ORF">HHL25_10685</name>
</gene>
<comment type="similarity">
    <text evidence="1">Belongs to the ABC transporter superfamily.</text>
</comment>
<proteinExistence type="inferred from homology"/>
<reference evidence="13 14" key="1">
    <citation type="submission" date="2020-04" db="EMBL/GenBank/DDBJ databases">
        <title>Rhizobium sp. S-51 isolated from soil.</title>
        <authorList>
            <person name="Dahal R.H."/>
        </authorList>
    </citation>
    <scope>NUCLEOTIDE SEQUENCE [LARGE SCALE GENOMIC DNA]</scope>
    <source>
        <strain evidence="13 14">S-51</strain>
    </source>
</reference>
<dbReference type="EMBL" id="JABBGK010000002">
    <property type="protein sequence ID" value="NML74589.1"/>
    <property type="molecule type" value="Genomic_DNA"/>
</dbReference>
<dbReference type="AlphaFoldDB" id="A0A7Y0AW66"/>
<dbReference type="GO" id="GO:0005524">
    <property type="term" value="F:ATP binding"/>
    <property type="evidence" value="ECO:0007669"/>
    <property type="project" value="UniProtKB-KW"/>
</dbReference>
<evidence type="ECO:0000313" key="14">
    <source>
        <dbReference type="Proteomes" id="UP000541470"/>
    </source>
</evidence>
<dbReference type="RefSeq" id="WP_169590151.1">
    <property type="nucleotide sequence ID" value="NZ_JABBGK010000002.1"/>
</dbReference>
<dbReference type="InterPro" id="IPR050334">
    <property type="entry name" value="Molybdenum_import_ModC"/>
</dbReference>
<dbReference type="PANTHER" id="PTHR43514">
    <property type="entry name" value="ABC TRANSPORTER I FAMILY MEMBER 10"/>
    <property type="match status" value="1"/>
</dbReference>
<keyword evidence="5" id="KW-0997">Cell inner membrane</keyword>
<evidence type="ECO:0000256" key="5">
    <source>
        <dbReference type="ARBA" id="ARBA00022519"/>
    </source>
</evidence>
<dbReference type="InterPro" id="IPR003439">
    <property type="entry name" value="ABC_transporter-like_ATP-bd"/>
</dbReference>
<dbReference type="PROSITE" id="PS00211">
    <property type="entry name" value="ABC_TRANSPORTER_1"/>
    <property type="match status" value="1"/>
</dbReference>
<evidence type="ECO:0000256" key="4">
    <source>
        <dbReference type="ARBA" id="ARBA00022505"/>
    </source>
</evidence>
<evidence type="ECO:0000256" key="1">
    <source>
        <dbReference type="ARBA" id="ARBA00005417"/>
    </source>
</evidence>
<dbReference type="InterPro" id="IPR005116">
    <property type="entry name" value="Transp-assoc_OB_typ1"/>
</dbReference>
<dbReference type="InterPro" id="IPR003593">
    <property type="entry name" value="AAA+_ATPase"/>
</dbReference>
<dbReference type="PROSITE" id="PS50893">
    <property type="entry name" value="ABC_TRANSPORTER_2"/>
    <property type="match status" value="1"/>
</dbReference>
<sequence length="360" mass="38403">MLEIDVRHEQGDFELVADLAIGSGLTALFGPSGSGKTTLINLVAGLVRPTSGRIIFAGEVWSDAATGRFLPPHRRRIGYVFQEGRLFPHLTVRQNLTYGQRYTPASERRETLARVVDLLGISALLDRRPAELSGGEKQRVALGRALLSSPHLLLMDEPLSALDAELKAAILPDIERIRDEVGIPILYVSHSLEEVARLATHVVAIDHGRATPLGAPDAVLETIAHAAGSMKPGNFVHAVVTGHSAEEGLTFAEGPSGPLFLRLTEVAPGTQIRAFVPVSEIVLSTREPDGMSALNRLSGTISGITFDGTSAMVSVDCGGETLVAEVTRRSVRALSLDPGVPVHLLFKTVSIASEGIFRSL</sequence>
<dbReference type="PANTHER" id="PTHR43514:SF4">
    <property type="entry name" value="ABC TRANSPORTER I FAMILY MEMBER 10"/>
    <property type="match status" value="1"/>
</dbReference>
<dbReference type="NCBIfam" id="TIGR02142">
    <property type="entry name" value="modC_ABC"/>
    <property type="match status" value="1"/>
</dbReference>
<keyword evidence="3" id="KW-1003">Cell membrane</keyword>
<dbReference type="InterPro" id="IPR008995">
    <property type="entry name" value="Mo/tungstate-bd_C_term_dom"/>
</dbReference>
<dbReference type="GO" id="GO:0016887">
    <property type="term" value="F:ATP hydrolysis activity"/>
    <property type="evidence" value="ECO:0007669"/>
    <property type="project" value="InterPro"/>
</dbReference>
<dbReference type="Pfam" id="PF03459">
    <property type="entry name" value="TOBE"/>
    <property type="match status" value="1"/>
</dbReference>
<evidence type="ECO:0000256" key="6">
    <source>
        <dbReference type="ARBA" id="ARBA00022741"/>
    </source>
</evidence>
<evidence type="ECO:0000256" key="9">
    <source>
        <dbReference type="ARBA" id="ARBA00023136"/>
    </source>
</evidence>
<dbReference type="InterPro" id="IPR004606">
    <property type="entry name" value="Mop_domain"/>
</dbReference>
<dbReference type="InterPro" id="IPR017871">
    <property type="entry name" value="ABC_transporter-like_CS"/>
</dbReference>
<keyword evidence="14" id="KW-1185">Reference proteome</keyword>
<dbReference type="GO" id="GO:0140359">
    <property type="term" value="F:ABC-type transporter activity"/>
    <property type="evidence" value="ECO:0007669"/>
    <property type="project" value="InterPro"/>
</dbReference>
<feature type="domain" description="ABC transporter" evidence="11">
    <location>
        <begin position="1"/>
        <end position="232"/>
    </location>
</feature>
<dbReference type="SUPFAM" id="SSF52540">
    <property type="entry name" value="P-loop containing nucleoside triphosphate hydrolases"/>
    <property type="match status" value="1"/>
</dbReference>
<dbReference type="InterPro" id="IPR027417">
    <property type="entry name" value="P-loop_NTPase"/>
</dbReference>
<comment type="caution">
    <text evidence="13">The sequence shown here is derived from an EMBL/GenBank/DDBJ whole genome shotgun (WGS) entry which is preliminary data.</text>
</comment>
<evidence type="ECO:0000256" key="8">
    <source>
        <dbReference type="ARBA" id="ARBA00022967"/>
    </source>
</evidence>
<dbReference type="Pfam" id="PF00005">
    <property type="entry name" value="ABC_tran"/>
    <property type="match status" value="1"/>
</dbReference>
<dbReference type="GO" id="GO:0016020">
    <property type="term" value="C:membrane"/>
    <property type="evidence" value="ECO:0007669"/>
    <property type="project" value="InterPro"/>
</dbReference>